<dbReference type="EMBL" id="FLOC01000012">
    <property type="protein sequence ID" value="SBS32265.1"/>
    <property type="molecule type" value="Genomic_DNA"/>
</dbReference>
<dbReference type="OrthoDB" id="766804at2"/>
<proteinExistence type="predicted"/>
<evidence type="ECO:0000313" key="2">
    <source>
        <dbReference type="EMBL" id="SBS32265.1"/>
    </source>
</evidence>
<evidence type="ECO:0000259" key="1">
    <source>
        <dbReference type="Pfam" id="PF18864"/>
    </source>
</evidence>
<dbReference type="InterPro" id="IPR041304">
    <property type="entry name" value="AbiTii"/>
</dbReference>
<dbReference type="Proteomes" id="UP000092627">
    <property type="component" value="Unassembled WGS sequence"/>
</dbReference>
<accession>A0A1A8TJ69</accession>
<gene>
    <name evidence="2" type="ORF">MAQ5080_02212</name>
</gene>
<organism evidence="2 3">
    <name type="scientific">Marinomonas aquimarina</name>
    <dbReference type="NCBI Taxonomy" id="295068"/>
    <lineage>
        <taxon>Bacteria</taxon>
        <taxon>Pseudomonadati</taxon>
        <taxon>Pseudomonadota</taxon>
        <taxon>Gammaproteobacteria</taxon>
        <taxon>Oceanospirillales</taxon>
        <taxon>Oceanospirillaceae</taxon>
        <taxon>Marinomonas</taxon>
    </lineage>
</organism>
<evidence type="ECO:0000313" key="3">
    <source>
        <dbReference type="Proteomes" id="UP000092627"/>
    </source>
</evidence>
<dbReference type="Pfam" id="PF18864">
    <property type="entry name" value="AbiTii"/>
    <property type="match status" value="1"/>
</dbReference>
<dbReference type="AlphaFoldDB" id="A0A1A8TJ69"/>
<feature type="domain" description="AbiTii" evidence="1">
    <location>
        <begin position="5"/>
        <end position="189"/>
    </location>
</feature>
<keyword evidence="3" id="KW-1185">Reference proteome</keyword>
<dbReference type="RefSeq" id="WP_067210049.1">
    <property type="nucleotide sequence ID" value="NZ_FLOC01000012.1"/>
</dbReference>
<name>A0A1A8TJ69_9GAMM</name>
<sequence length="299" mass="32722">MKTPIVIQLQEMASDSQNHLPDLLRKALLISSKLGLEDFKSWVISELNGYQSEEDIPRYRIIGSQLKVINPYHGYQPFIIEDGELARVVSEVKIFESVESLQHLISKSNSKNQLTFPFAPEQKAALMRMQGGFAQLEPTRIIGSNQVKSVLEQVRTQLLDWALQLEARGILGDGISFSAEEKAIASKNQSAISIQNFQGVLGDVSGGHISQSMSMTVTPGNFDSLAKYFRQEDVAEEDIKSLEKAITEDPEARESGAFGPKVSNWIGKMTSKAANGSWAVSVGAAGSLLATAIAKFYGL</sequence>
<reference evidence="2 3" key="1">
    <citation type="submission" date="2016-06" db="EMBL/GenBank/DDBJ databases">
        <authorList>
            <person name="Kjaerup R.B."/>
            <person name="Dalgaard T.S."/>
            <person name="Juul-Madsen H.R."/>
        </authorList>
    </citation>
    <scope>NUCLEOTIDE SEQUENCE [LARGE SCALE GENOMIC DNA]</scope>
    <source>
        <strain evidence="2 3">CECT 5080</strain>
    </source>
</reference>
<protein>
    <recommendedName>
        <fullName evidence="1">AbiTii domain-containing protein</fullName>
    </recommendedName>
</protein>